<dbReference type="InterPro" id="IPR011496">
    <property type="entry name" value="O-GlcNAcase_cat"/>
</dbReference>
<gene>
    <name evidence="5" type="ORF">VE01_01734</name>
</gene>
<dbReference type="Pfam" id="PF07555">
    <property type="entry name" value="NAGidase"/>
    <property type="match status" value="1"/>
</dbReference>
<dbReference type="PANTHER" id="PTHR13170:SF16">
    <property type="entry name" value="PROTEIN O-GLCNACASE"/>
    <property type="match status" value="1"/>
</dbReference>
<reference evidence="6" key="2">
    <citation type="journal article" date="2018" name="Nat. Commun.">
        <title>Extreme sensitivity to ultraviolet light in the fungal pathogen causing white-nose syndrome of bats.</title>
        <authorList>
            <person name="Palmer J.M."/>
            <person name="Drees K.P."/>
            <person name="Foster J.T."/>
            <person name="Lindner D.L."/>
        </authorList>
    </citation>
    <scope>NUCLEOTIDE SEQUENCE [LARGE SCALE GENOMIC DNA]</scope>
    <source>
        <strain evidence="6">UAMH 10579</strain>
    </source>
</reference>
<reference evidence="5 6" key="1">
    <citation type="submission" date="2016-03" db="EMBL/GenBank/DDBJ databases">
        <title>Comparative genomics of Pseudogymnoascus destructans, the fungus causing white-nose syndrome of bats.</title>
        <authorList>
            <person name="Palmer J.M."/>
            <person name="Drees K.P."/>
            <person name="Foster J.T."/>
            <person name="Lindner D.L."/>
        </authorList>
    </citation>
    <scope>NUCLEOTIDE SEQUENCE [LARGE SCALE GENOMIC DNA]</scope>
    <source>
        <strain evidence="5 6">UAMH 10579</strain>
    </source>
</reference>
<evidence type="ECO:0000313" key="6">
    <source>
        <dbReference type="Proteomes" id="UP000091956"/>
    </source>
</evidence>
<feature type="chain" id="PRO_5008609079" description="GH84 domain-containing protein" evidence="3">
    <location>
        <begin position="26"/>
        <end position="655"/>
    </location>
</feature>
<feature type="signal peptide" evidence="3">
    <location>
        <begin position="1"/>
        <end position="25"/>
    </location>
</feature>
<dbReference type="Pfam" id="PF02838">
    <property type="entry name" value="Glyco_hydro_20b"/>
    <property type="match status" value="1"/>
</dbReference>
<dbReference type="OrthoDB" id="9975416at2759"/>
<dbReference type="STRING" id="342668.A0A1B8GW29"/>
<keyword evidence="2" id="KW-0326">Glycosidase</keyword>
<sequence length="655" mass="71106">MVHLHQITCLRALLVGLLTLGPVDAANAGRVDRGTRQALPAIWPPPQQISSTGSNIALNGPVTIVTGNATDSATIDAVKAAVVSAGGKPVIASKPSNHGTQIFIGTEADDGDAAAIAKALTGNSADGLVADGYVLASGNYKRQPTIVLNGVDARGAFYASQTLRQLVTGHCIPGVKVRDWPLMSIRGSIEGFYGLPWSHQARLDQFVFYGKHKMNTYIYTPKDDPLLRANWRTLYSGDALSQLQELIETANANHVDFTFALSPGWDVCYSSDADLNVTTTKLDQIRELGVTSFYIALDDIPLEFHCDSDKQRWNDTGNWHWIADAQAFYLNRIQKEYIEPNALNDLQIVPTNYAGSAPDPYKGEFGTMLDKKIRVQWTGEGVFSDQITVASVVQAGKTYVTDNLYIWDNFPVNDGRRNRLFLNPLTGRDPQLYKNLIGFTSNPMEEAYASMPALANYADYTWNGPAYDADASMAAILQELAGSGRGVHDAVIAFADLNQNWPYRDAIVNAPLLNKDIAAFWTARKASSKRGNGKKDGTAALRNRLALLTTLPGVLPRMAMKGFAADVAPWSTVAMQWATACQHLIAMLDALDKGDKGKAGREFDVAQAWVNKTLAKTVNDSSDNGTFIPNSITPTTGDGAFDTFLANSTAIFKAQ</sequence>
<name>A0A1B8GW29_9PEZI</name>
<feature type="domain" description="GH84" evidence="4">
    <location>
        <begin position="184"/>
        <end position="465"/>
    </location>
</feature>
<dbReference type="Proteomes" id="UP000091956">
    <property type="component" value="Unassembled WGS sequence"/>
</dbReference>
<dbReference type="Gene3D" id="3.30.379.10">
    <property type="entry name" value="Chitobiase/beta-hexosaminidase domain 2-like"/>
    <property type="match status" value="1"/>
</dbReference>
<dbReference type="SUPFAM" id="SSF55545">
    <property type="entry name" value="beta-N-acetylhexosaminidase-like domain"/>
    <property type="match status" value="1"/>
</dbReference>
<dbReference type="GO" id="GO:0015929">
    <property type="term" value="F:hexosaminidase activity"/>
    <property type="evidence" value="ECO:0007669"/>
    <property type="project" value="UniProtKB-ARBA"/>
</dbReference>
<dbReference type="InterPro" id="IPR029018">
    <property type="entry name" value="Hex-like_dom2"/>
</dbReference>
<evidence type="ECO:0000256" key="3">
    <source>
        <dbReference type="SAM" id="SignalP"/>
    </source>
</evidence>
<dbReference type="SUPFAM" id="SSF51445">
    <property type="entry name" value="(Trans)glycosidases"/>
    <property type="match status" value="1"/>
</dbReference>
<keyword evidence="6" id="KW-1185">Reference proteome</keyword>
<dbReference type="GO" id="GO:1901135">
    <property type="term" value="P:carbohydrate derivative metabolic process"/>
    <property type="evidence" value="ECO:0007669"/>
    <property type="project" value="UniProtKB-ARBA"/>
</dbReference>
<evidence type="ECO:0000256" key="2">
    <source>
        <dbReference type="ARBA" id="ARBA00023295"/>
    </source>
</evidence>
<dbReference type="AlphaFoldDB" id="A0A1B8GW29"/>
<dbReference type="GeneID" id="28835120"/>
<dbReference type="PANTHER" id="PTHR13170">
    <property type="entry name" value="O-GLCNACASE"/>
    <property type="match status" value="1"/>
</dbReference>
<evidence type="ECO:0000256" key="1">
    <source>
        <dbReference type="ARBA" id="ARBA00022801"/>
    </source>
</evidence>
<dbReference type="RefSeq" id="XP_018133767.1">
    <property type="nucleotide sequence ID" value="XM_018271252.2"/>
</dbReference>
<dbReference type="EMBL" id="KV460210">
    <property type="protein sequence ID" value="OBU00035.1"/>
    <property type="molecule type" value="Genomic_DNA"/>
</dbReference>
<dbReference type="InterPro" id="IPR017853">
    <property type="entry name" value="GH"/>
</dbReference>
<protein>
    <recommendedName>
        <fullName evidence="4">GH84 domain-containing protein</fullName>
    </recommendedName>
</protein>
<dbReference type="Gene3D" id="3.20.20.80">
    <property type="entry name" value="Glycosidases"/>
    <property type="match status" value="1"/>
</dbReference>
<dbReference type="PROSITE" id="PS52009">
    <property type="entry name" value="GH84"/>
    <property type="match status" value="1"/>
</dbReference>
<dbReference type="InterPro" id="IPR051822">
    <property type="entry name" value="Glycosyl_Hydrolase_84"/>
</dbReference>
<evidence type="ECO:0000259" key="4">
    <source>
        <dbReference type="PROSITE" id="PS52009"/>
    </source>
</evidence>
<keyword evidence="3" id="KW-0732">Signal</keyword>
<accession>A0A1B8GW29</accession>
<evidence type="ECO:0000313" key="5">
    <source>
        <dbReference type="EMBL" id="OBU00035.1"/>
    </source>
</evidence>
<organism evidence="5 6">
    <name type="scientific">Pseudogymnoascus verrucosus</name>
    <dbReference type="NCBI Taxonomy" id="342668"/>
    <lineage>
        <taxon>Eukaryota</taxon>
        <taxon>Fungi</taxon>
        <taxon>Dikarya</taxon>
        <taxon>Ascomycota</taxon>
        <taxon>Pezizomycotina</taxon>
        <taxon>Leotiomycetes</taxon>
        <taxon>Thelebolales</taxon>
        <taxon>Thelebolaceae</taxon>
        <taxon>Pseudogymnoascus</taxon>
    </lineage>
</organism>
<dbReference type="InterPro" id="IPR015882">
    <property type="entry name" value="HEX_bac_N"/>
</dbReference>
<keyword evidence="1" id="KW-0378">Hydrolase</keyword>
<proteinExistence type="predicted"/>